<dbReference type="InterPro" id="IPR024728">
    <property type="entry name" value="PolY_HhH_motif"/>
</dbReference>
<dbReference type="InterPro" id="IPR022880">
    <property type="entry name" value="DNApol_IV"/>
</dbReference>
<dbReference type="Gene3D" id="3.40.1170.60">
    <property type="match status" value="1"/>
</dbReference>
<accession>A0A2Z2HWE3</accession>
<keyword evidence="2" id="KW-0239">DNA-directed DNA polymerase</keyword>
<organism evidence="5 6">
    <name type="scientific">Natrarchaeobaculum aegyptiacum</name>
    <dbReference type="NCBI Taxonomy" id="745377"/>
    <lineage>
        <taxon>Archaea</taxon>
        <taxon>Methanobacteriati</taxon>
        <taxon>Methanobacteriota</taxon>
        <taxon>Stenosarchaea group</taxon>
        <taxon>Halobacteria</taxon>
        <taxon>Halobacteriales</taxon>
        <taxon>Natrialbaceae</taxon>
        <taxon>Natrarchaeobaculum</taxon>
    </lineage>
</organism>
<feature type="compositionally biased region" description="Basic and acidic residues" evidence="3">
    <location>
        <begin position="262"/>
        <end position="282"/>
    </location>
</feature>
<dbReference type="Gene3D" id="1.10.150.20">
    <property type="entry name" value="5' to 3' exonuclease, C-terminal subdomain"/>
    <property type="match status" value="1"/>
</dbReference>
<comment type="catalytic activity">
    <reaction evidence="2">
        <text>DNA(n) + a 2'-deoxyribonucleoside 5'-triphosphate = DNA(n+1) + diphosphate</text>
        <dbReference type="Rhea" id="RHEA:22508"/>
        <dbReference type="Rhea" id="RHEA-COMP:17339"/>
        <dbReference type="Rhea" id="RHEA-COMP:17340"/>
        <dbReference type="ChEBI" id="CHEBI:33019"/>
        <dbReference type="ChEBI" id="CHEBI:61560"/>
        <dbReference type="ChEBI" id="CHEBI:173112"/>
        <dbReference type="EC" id="2.7.7.7"/>
    </reaction>
</comment>
<dbReference type="InterPro" id="IPR001126">
    <property type="entry name" value="UmuC"/>
</dbReference>
<keyword evidence="2" id="KW-0460">Magnesium</keyword>
<dbReference type="GO" id="GO:0003684">
    <property type="term" value="F:damaged DNA binding"/>
    <property type="evidence" value="ECO:0007669"/>
    <property type="project" value="InterPro"/>
</dbReference>
<dbReference type="PROSITE" id="PS50173">
    <property type="entry name" value="UMUC"/>
    <property type="match status" value="1"/>
</dbReference>
<protein>
    <recommendedName>
        <fullName evidence="2">DNA polymerase IV</fullName>
        <shortName evidence="2">Pol IV</shortName>
        <ecNumber evidence="2">2.7.7.7</ecNumber>
    </recommendedName>
</protein>
<dbReference type="Gene3D" id="3.30.70.270">
    <property type="match status" value="1"/>
</dbReference>
<dbReference type="Pfam" id="PF11799">
    <property type="entry name" value="IMS_C"/>
    <property type="match status" value="1"/>
</dbReference>
<dbReference type="EMBL" id="CP019893">
    <property type="protein sequence ID" value="ARS91163.1"/>
    <property type="molecule type" value="Genomic_DNA"/>
</dbReference>
<dbReference type="GO" id="GO:0005737">
    <property type="term" value="C:cytoplasm"/>
    <property type="evidence" value="ECO:0007669"/>
    <property type="project" value="UniProtKB-SubCell"/>
</dbReference>
<feature type="binding site" evidence="2">
    <location>
        <position position="142"/>
    </location>
    <ligand>
        <name>Mg(2+)</name>
        <dbReference type="ChEBI" id="CHEBI:18420"/>
    </ligand>
</feature>
<keyword evidence="2" id="KW-0238">DNA-binding</keyword>
<keyword evidence="6" id="KW-1185">Reference proteome</keyword>
<dbReference type="PANTHER" id="PTHR11076">
    <property type="entry name" value="DNA REPAIR POLYMERASE UMUC / TRANSFERASE FAMILY MEMBER"/>
    <property type="match status" value="1"/>
</dbReference>
<comment type="similarity">
    <text evidence="1 2">Belongs to the DNA polymerase type-Y family.</text>
</comment>
<dbReference type="HAMAP" id="MF_01113">
    <property type="entry name" value="DNApol_IV"/>
    <property type="match status" value="1"/>
</dbReference>
<dbReference type="OrthoDB" id="372207at2157"/>
<dbReference type="InterPro" id="IPR017961">
    <property type="entry name" value="DNA_pol_Y-fam_little_finger"/>
</dbReference>
<keyword evidence="2" id="KW-0234">DNA repair</keyword>
<keyword evidence="2" id="KW-0235">DNA replication</keyword>
<dbReference type="InterPro" id="IPR043502">
    <property type="entry name" value="DNA/RNA_pol_sf"/>
</dbReference>
<sequence length="457" mass="49838">MVEGSLPGVDRERETDERIVCHVDADCFYASCERLREPELRGEPVVVGMGYEPGDTIGAVATASYEAREFGVESAQAISSALERLPRRAALSRDADDHDPDLTREETGFYRPVDMDYYESIASEVREILHECADVVREVSIDEAYLDVTERTAWEVADGFARHVKDRIRREVGVTVSVGVAPTMSAAKIASDFDKPDGLTVVRPGEIREFLAPLEVELIHGVGPVTARELREMGLETAGDVAVTDPEPLIDRFGERGRELYQRARGNDDRQVEPKGEPKSFSRESAFPEPVSEAEPKYDQIETLAGAVADRAQREGALYRTVGVKAVTPPYDVNTRERSLPGPVDDPELVERIARDLFAEFESESVRKVGVRVANLEFAAVDQASLDGWDSQPAPEPDESTSPPVEAGQASLDGWDGQHEAGDALESNTNDASSQPATDGDGGTSPSNGQASLTDFE</sequence>
<comment type="function">
    <text evidence="2">Poorly processive, error-prone DNA polymerase involved in untargeted mutagenesis. Copies undamaged DNA at stalled replication forks, which arise in vivo from mismatched or misaligned primer ends. These misaligned primers can be extended by PolIV. Exhibits no 3'-5' exonuclease (proofreading) activity. May be involved in translesional synthesis.</text>
</comment>
<dbReference type="AlphaFoldDB" id="A0A2Z2HWE3"/>
<feature type="site" description="Substrate discrimination" evidence="2">
    <location>
        <position position="29"/>
    </location>
</feature>
<keyword evidence="2" id="KW-0515">Mutator protein</keyword>
<dbReference type="Pfam" id="PF00817">
    <property type="entry name" value="IMS"/>
    <property type="match status" value="1"/>
</dbReference>
<evidence type="ECO:0000256" key="1">
    <source>
        <dbReference type="ARBA" id="ARBA00010945"/>
    </source>
</evidence>
<keyword evidence="2" id="KW-0479">Metal-binding</keyword>
<feature type="compositionally biased region" description="Polar residues" evidence="3">
    <location>
        <begin position="444"/>
        <end position="457"/>
    </location>
</feature>
<evidence type="ECO:0000313" key="5">
    <source>
        <dbReference type="EMBL" id="ARS91163.1"/>
    </source>
</evidence>
<proteinExistence type="inferred from homology"/>
<dbReference type="InterPro" id="IPR043128">
    <property type="entry name" value="Rev_trsase/Diguanyl_cyclase"/>
</dbReference>
<evidence type="ECO:0000256" key="3">
    <source>
        <dbReference type="SAM" id="MobiDB-lite"/>
    </source>
</evidence>
<reference evidence="6" key="1">
    <citation type="submission" date="2017-02" db="EMBL/GenBank/DDBJ databases">
        <title>Natronthermophilus aegyptiacus gen. nov.,sp. nov., an aerobic, extremely halophilic alkalithermophilic archaeon isolated from the athalassohaline Wadi An Natrun, Egypt.</title>
        <authorList>
            <person name="Zhao B."/>
        </authorList>
    </citation>
    <scope>NUCLEOTIDE SEQUENCE [LARGE SCALE GENOMIC DNA]</scope>
    <source>
        <strain evidence="6">JW/NM-HA 15</strain>
    </source>
</reference>
<evidence type="ECO:0000313" key="6">
    <source>
        <dbReference type="Proteomes" id="UP000250088"/>
    </source>
</evidence>
<feature type="active site" evidence="2">
    <location>
        <position position="143"/>
    </location>
</feature>
<dbReference type="RefSeq" id="WP_086889532.1">
    <property type="nucleotide sequence ID" value="NZ_CP019893.1"/>
</dbReference>
<feature type="binding site" evidence="2">
    <location>
        <position position="24"/>
    </location>
    <ligand>
        <name>Mg(2+)</name>
        <dbReference type="ChEBI" id="CHEBI:18420"/>
    </ligand>
</feature>
<dbReference type="CDD" id="cd03586">
    <property type="entry name" value="PolY_Pol_IV_kappa"/>
    <property type="match status" value="1"/>
</dbReference>
<keyword evidence="2" id="KW-0808">Transferase</keyword>
<comment type="cofactor">
    <cofactor evidence="2">
        <name>Mg(2+)</name>
        <dbReference type="ChEBI" id="CHEBI:18420"/>
    </cofactor>
    <text evidence="2">Binds 2 magnesium ions per subunit.</text>
</comment>
<dbReference type="GeneID" id="32895701"/>
<feature type="region of interest" description="Disordered" evidence="3">
    <location>
        <begin position="382"/>
        <end position="457"/>
    </location>
</feature>
<gene>
    <name evidence="2" type="primary">dbh</name>
    <name evidence="5" type="ORF">B1756_16470</name>
</gene>
<dbReference type="SUPFAM" id="SSF100879">
    <property type="entry name" value="Lesion bypass DNA polymerase (Y-family), little finger domain"/>
    <property type="match status" value="1"/>
</dbReference>
<dbReference type="Gene3D" id="3.30.1490.100">
    <property type="entry name" value="DNA polymerase, Y-family, little finger domain"/>
    <property type="match status" value="1"/>
</dbReference>
<dbReference type="GO" id="GO:0000287">
    <property type="term" value="F:magnesium ion binding"/>
    <property type="evidence" value="ECO:0007669"/>
    <property type="project" value="UniProtKB-UniRule"/>
</dbReference>
<dbReference type="InterPro" id="IPR050116">
    <property type="entry name" value="DNA_polymerase-Y"/>
</dbReference>
<dbReference type="GO" id="GO:0003887">
    <property type="term" value="F:DNA-directed DNA polymerase activity"/>
    <property type="evidence" value="ECO:0007669"/>
    <property type="project" value="UniProtKB-UniRule"/>
</dbReference>
<feature type="compositionally biased region" description="Polar residues" evidence="3">
    <location>
        <begin position="426"/>
        <end position="437"/>
    </location>
</feature>
<feature type="domain" description="UmuC" evidence="4">
    <location>
        <begin position="20"/>
        <end position="223"/>
    </location>
</feature>
<feature type="region of interest" description="Disordered" evidence="3">
    <location>
        <begin position="262"/>
        <end position="294"/>
    </location>
</feature>
<dbReference type="GO" id="GO:0042276">
    <property type="term" value="P:error-prone translesion synthesis"/>
    <property type="evidence" value="ECO:0007669"/>
    <property type="project" value="TreeGrafter"/>
</dbReference>
<evidence type="ECO:0000259" key="4">
    <source>
        <dbReference type="PROSITE" id="PS50173"/>
    </source>
</evidence>
<dbReference type="Pfam" id="PF11798">
    <property type="entry name" value="IMS_HHH"/>
    <property type="match status" value="1"/>
</dbReference>
<dbReference type="GO" id="GO:0006261">
    <property type="term" value="P:DNA-templated DNA replication"/>
    <property type="evidence" value="ECO:0007669"/>
    <property type="project" value="UniProtKB-UniRule"/>
</dbReference>
<comment type="subcellular location">
    <subcellularLocation>
        <location evidence="2">Cytoplasm</location>
    </subcellularLocation>
</comment>
<dbReference type="EC" id="2.7.7.7" evidence="2"/>
<dbReference type="Proteomes" id="UP000250088">
    <property type="component" value="Chromosome"/>
</dbReference>
<dbReference type="InterPro" id="IPR036775">
    <property type="entry name" value="DNA_pol_Y-fam_lit_finger_sf"/>
</dbReference>
<keyword evidence="2" id="KW-0548">Nucleotidyltransferase</keyword>
<dbReference type="PANTHER" id="PTHR11076:SF33">
    <property type="entry name" value="DNA POLYMERASE KAPPA"/>
    <property type="match status" value="1"/>
</dbReference>
<dbReference type="GO" id="GO:0006281">
    <property type="term" value="P:DNA repair"/>
    <property type="evidence" value="ECO:0007669"/>
    <property type="project" value="UniProtKB-UniRule"/>
</dbReference>
<keyword evidence="2" id="KW-0227">DNA damage</keyword>
<comment type="subunit">
    <text evidence="2">Monomer.</text>
</comment>
<dbReference type="KEGG" id="naj:B1756_16470"/>
<evidence type="ECO:0000256" key="2">
    <source>
        <dbReference type="HAMAP-Rule" id="MF_01113"/>
    </source>
</evidence>
<keyword evidence="2" id="KW-0963">Cytoplasm</keyword>
<name>A0A2Z2HWE3_9EURY</name>
<dbReference type="SUPFAM" id="SSF56672">
    <property type="entry name" value="DNA/RNA polymerases"/>
    <property type="match status" value="1"/>
</dbReference>